<dbReference type="Proteomes" id="UP001221757">
    <property type="component" value="Unassembled WGS sequence"/>
</dbReference>
<evidence type="ECO:0000313" key="2">
    <source>
        <dbReference type="EMBL" id="KAJ7635904.1"/>
    </source>
</evidence>
<feature type="chain" id="PRO_5042286261" description="Secreted protein" evidence="1">
    <location>
        <begin position="26"/>
        <end position="100"/>
    </location>
</feature>
<keyword evidence="1" id="KW-0732">Signal</keyword>
<comment type="caution">
    <text evidence="2">The sequence shown here is derived from an EMBL/GenBank/DDBJ whole genome shotgun (WGS) entry which is preliminary data.</text>
</comment>
<evidence type="ECO:0000313" key="3">
    <source>
        <dbReference type="Proteomes" id="UP001221757"/>
    </source>
</evidence>
<keyword evidence="3" id="KW-1185">Reference proteome</keyword>
<gene>
    <name evidence="2" type="ORF">B0H17DRAFT_1107342</name>
</gene>
<protein>
    <recommendedName>
        <fullName evidence="4">Secreted protein</fullName>
    </recommendedName>
</protein>
<proteinExistence type="predicted"/>
<sequence>MLEWTATRRLQALFNILFMFKTCTPAEHLWPSSSPKYLKAPQCKTKQDKTHKVKPIWRAGRCWVVQTTPSCTGPIDGSDCEHAYQGVTNGKSSVVWPTSE</sequence>
<reference evidence="2" key="1">
    <citation type="submission" date="2023-03" db="EMBL/GenBank/DDBJ databases">
        <title>Massive genome expansion in bonnet fungi (Mycena s.s.) driven by repeated elements and novel gene families across ecological guilds.</title>
        <authorList>
            <consortium name="Lawrence Berkeley National Laboratory"/>
            <person name="Harder C.B."/>
            <person name="Miyauchi S."/>
            <person name="Viragh M."/>
            <person name="Kuo A."/>
            <person name="Thoen E."/>
            <person name="Andreopoulos B."/>
            <person name="Lu D."/>
            <person name="Skrede I."/>
            <person name="Drula E."/>
            <person name="Henrissat B."/>
            <person name="Morin E."/>
            <person name="Kohler A."/>
            <person name="Barry K."/>
            <person name="LaButti K."/>
            <person name="Morin E."/>
            <person name="Salamov A."/>
            <person name="Lipzen A."/>
            <person name="Mereny Z."/>
            <person name="Hegedus B."/>
            <person name="Baldrian P."/>
            <person name="Stursova M."/>
            <person name="Weitz H."/>
            <person name="Taylor A."/>
            <person name="Grigoriev I.V."/>
            <person name="Nagy L.G."/>
            <person name="Martin F."/>
            <person name="Kauserud H."/>
        </authorList>
    </citation>
    <scope>NUCLEOTIDE SEQUENCE</scope>
    <source>
        <strain evidence="2">CBHHK067</strain>
    </source>
</reference>
<dbReference type="AlphaFoldDB" id="A0AAD7FPD4"/>
<organism evidence="2 3">
    <name type="scientific">Mycena rosella</name>
    <name type="common">Pink bonnet</name>
    <name type="synonym">Agaricus rosellus</name>
    <dbReference type="NCBI Taxonomy" id="1033263"/>
    <lineage>
        <taxon>Eukaryota</taxon>
        <taxon>Fungi</taxon>
        <taxon>Dikarya</taxon>
        <taxon>Basidiomycota</taxon>
        <taxon>Agaricomycotina</taxon>
        <taxon>Agaricomycetes</taxon>
        <taxon>Agaricomycetidae</taxon>
        <taxon>Agaricales</taxon>
        <taxon>Marasmiineae</taxon>
        <taxon>Mycenaceae</taxon>
        <taxon>Mycena</taxon>
    </lineage>
</organism>
<feature type="signal peptide" evidence="1">
    <location>
        <begin position="1"/>
        <end position="25"/>
    </location>
</feature>
<evidence type="ECO:0008006" key="4">
    <source>
        <dbReference type="Google" id="ProtNLM"/>
    </source>
</evidence>
<name>A0AAD7FPD4_MYCRO</name>
<dbReference type="EMBL" id="JARKIE010000465">
    <property type="protein sequence ID" value="KAJ7635904.1"/>
    <property type="molecule type" value="Genomic_DNA"/>
</dbReference>
<accession>A0AAD7FPD4</accession>
<evidence type="ECO:0000256" key="1">
    <source>
        <dbReference type="SAM" id="SignalP"/>
    </source>
</evidence>